<proteinExistence type="predicted"/>
<name>A0AC34GR77_9BILA</name>
<evidence type="ECO:0000313" key="1">
    <source>
        <dbReference type="Proteomes" id="UP000887579"/>
    </source>
</evidence>
<sequence length="327" mass="35465">MNTLFVLVSLCCCIIPLPIVTSVATAPDAAAAKMSFNFGPDAWNWNPKWKKWAGPRPQPTKNKARITILDVGRIVSKVNGNGKDFEYVPTIALIEDGANKVIFDTGLPTDSGSLDRMIKSLKNLKIEPTAINKVILSHAHMDHTGHADTFKKAKVYHGNHLFDGFSLTYIGTYEFGGYNVTDNVEIVPTPGHTATCISALINNAETLTAGKVQPLGTVAITGDLFFKVEDLTDTNIWKSSSTDIAKQEESRKAIMCDADYIIPGHGPMFKVPAAQKVGCPKCLTVTYGDTFYNLCVVKLQSTMASCIAHSSNIPNPDLIFPGQQVCA</sequence>
<dbReference type="Proteomes" id="UP000887579">
    <property type="component" value="Unplaced"/>
</dbReference>
<protein>
    <submittedName>
        <fullName evidence="2">Metallo-beta-lactamase domain-containing protein</fullName>
    </submittedName>
</protein>
<organism evidence="1 2">
    <name type="scientific">Panagrolaimus sp. ES5</name>
    <dbReference type="NCBI Taxonomy" id="591445"/>
    <lineage>
        <taxon>Eukaryota</taxon>
        <taxon>Metazoa</taxon>
        <taxon>Ecdysozoa</taxon>
        <taxon>Nematoda</taxon>
        <taxon>Chromadorea</taxon>
        <taxon>Rhabditida</taxon>
        <taxon>Tylenchina</taxon>
        <taxon>Panagrolaimomorpha</taxon>
        <taxon>Panagrolaimoidea</taxon>
        <taxon>Panagrolaimidae</taxon>
        <taxon>Panagrolaimus</taxon>
    </lineage>
</organism>
<accession>A0AC34GR77</accession>
<reference evidence="2" key="1">
    <citation type="submission" date="2022-11" db="UniProtKB">
        <authorList>
            <consortium name="WormBaseParasite"/>
        </authorList>
    </citation>
    <scope>IDENTIFICATION</scope>
</reference>
<evidence type="ECO:0000313" key="2">
    <source>
        <dbReference type="WBParaSite" id="ES5_v2.g7132.t1"/>
    </source>
</evidence>
<dbReference type="WBParaSite" id="ES5_v2.g7132.t1">
    <property type="protein sequence ID" value="ES5_v2.g7132.t1"/>
    <property type="gene ID" value="ES5_v2.g7132"/>
</dbReference>